<comment type="caution">
    <text evidence="3">The sequence shown here is derived from an EMBL/GenBank/DDBJ whole genome shotgun (WGS) entry which is preliminary data.</text>
</comment>
<evidence type="ECO:0000259" key="1">
    <source>
        <dbReference type="Pfam" id="PF03732"/>
    </source>
</evidence>
<feature type="domain" description="Neprosin activation peptide" evidence="2">
    <location>
        <begin position="155"/>
        <end position="189"/>
    </location>
</feature>
<feature type="domain" description="Retrotransposon gag" evidence="1">
    <location>
        <begin position="2"/>
        <end position="65"/>
    </location>
</feature>
<gene>
    <name evidence="3" type="ORF">RHGRI_005298</name>
</gene>
<proteinExistence type="predicted"/>
<name>A0AAV6LC63_9ERIC</name>
<dbReference type="InterPro" id="IPR025521">
    <property type="entry name" value="Neprosin_propep"/>
</dbReference>
<dbReference type="AlphaFoldDB" id="A0AAV6LC63"/>
<dbReference type="Pfam" id="PF03732">
    <property type="entry name" value="Retrotrans_gag"/>
    <property type="match status" value="1"/>
</dbReference>
<dbReference type="InterPro" id="IPR005162">
    <property type="entry name" value="Retrotrans_gag_dom"/>
</dbReference>
<organism evidence="3 4">
    <name type="scientific">Rhododendron griersonianum</name>
    <dbReference type="NCBI Taxonomy" id="479676"/>
    <lineage>
        <taxon>Eukaryota</taxon>
        <taxon>Viridiplantae</taxon>
        <taxon>Streptophyta</taxon>
        <taxon>Embryophyta</taxon>
        <taxon>Tracheophyta</taxon>
        <taxon>Spermatophyta</taxon>
        <taxon>Magnoliopsida</taxon>
        <taxon>eudicotyledons</taxon>
        <taxon>Gunneridae</taxon>
        <taxon>Pentapetalae</taxon>
        <taxon>asterids</taxon>
        <taxon>Ericales</taxon>
        <taxon>Ericaceae</taxon>
        <taxon>Ericoideae</taxon>
        <taxon>Rhodoreae</taxon>
        <taxon>Rhododendron</taxon>
    </lineage>
</organism>
<dbReference type="Proteomes" id="UP000823749">
    <property type="component" value="Chromosome 2"/>
</dbReference>
<reference evidence="3" key="1">
    <citation type="submission" date="2020-08" db="EMBL/GenBank/DDBJ databases">
        <title>Plant Genome Project.</title>
        <authorList>
            <person name="Zhang R.-G."/>
        </authorList>
    </citation>
    <scope>NUCLEOTIDE SEQUENCE</scope>
    <source>
        <strain evidence="3">WSP0</strain>
        <tissue evidence="3">Leaf</tissue>
    </source>
</reference>
<protein>
    <recommendedName>
        <fullName evidence="5">Retrotransposon gag domain-containing protein</fullName>
    </recommendedName>
</protein>
<dbReference type="Pfam" id="PF14365">
    <property type="entry name" value="Neprosin_AP"/>
    <property type="match status" value="1"/>
</dbReference>
<evidence type="ECO:0000313" key="4">
    <source>
        <dbReference type="Proteomes" id="UP000823749"/>
    </source>
</evidence>
<evidence type="ECO:0000313" key="3">
    <source>
        <dbReference type="EMBL" id="KAG5562521.1"/>
    </source>
</evidence>
<sequence length="192" mass="22538">MKLKLDEKFLPLDYSQSLYLKFHRLRHHNEQSVANYTEQFYKLLSRINLTETDDQLVARYTSGLKLNLQGELMMHPIHSLEEVYQMALKVEEKVKCAPFGKDQQTGLPGFLLVLLSLVQLLGYNGVEGTRDLLEREDHQELEKQLKLTNKPVVKTIKTQYGDIYDCMDFYKQSAFDHLLLKNHSFHFEMKPT</sequence>
<accession>A0AAV6LC63</accession>
<dbReference type="EMBL" id="JACTNZ010000002">
    <property type="protein sequence ID" value="KAG5562521.1"/>
    <property type="molecule type" value="Genomic_DNA"/>
</dbReference>
<evidence type="ECO:0000259" key="2">
    <source>
        <dbReference type="Pfam" id="PF14365"/>
    </source>
</evidence>
<keyword evidence="4" id="KW-1185">Reference proteome</keyword>
<evidence type="ECO:0008006" key="5">
    <source>
        <dbReference type="Google" id="ProtNLM"/>
    </source>
</evidence>